<dbReference type="Gene3D" id="3.40.190.10">
    <property type="entry name" value="Periplasmic binding protein-like II"/>
    <property type="match status" value="2"/>
</dbReference>
<evidence type="ECO:0000256" key="2">
    <source>
        <dbReference type="PROSITE-ProRule" id="PRU00473"/>
    </source>
</evidence>
<keyword evidence="6" id="KW-1185">Reference proteome</keyword>
<evidence type="ECO:0000313" key="6">
    <source>
        <dbReference type="Proteomes" id="UP000546173"/>
    </source>
</evidence>
<evidence type="ECO:0000313" key="5">
    <source>
        <dbReference type="EMBL" id="MBC2677416.1"/>
    </source>
</evidence>
<dbReference type="InterPro" id="IPR024370">
    <property type="entry name" value="PBP_domain"/>
</dbReference>
<evidence type="ECO:0000256" key="1">
    <source>
        <dbReference type="ARBA" id="ARBA00022729"/>
    </source>
</evidence>
<dbReference type="CDD" id="cd13653">
    <property type="entry name" value="PBP2_phosphate_like_1"/>
    <property type="match status" value="1"/>
</dbReference>
<dbReference type="Pfam" id="PF00691">
    <property type="entry name" value="OmpA"/>
    <property type="match status" value="1"/>
</dbReference>
<dbReference type="GO" id="GO:0016020">
    <property type="term" value="C:membrane"/>
    <property type="evidence" value="ECO:0007669"/>
    <property type="project" value="UniProtKB-UniRule"/>
</dbReference>
<evidence type="ECO:0000256" key="3">
    <source>
        <dbReference type="SAM" id="SignalP"/>
    </source>
</evidence>
<accession>A0A7X1KS68</accession>
<dbReference type="InterPro" id="IPR006665">
    <property type="entry name" value="OmpA-like"/>
</dbReference>
<dbReference type="InterPro" id="IPR050811">
    <property type="entry name" value="Phosphate_ABC_transporter"/>
</dbReference>
<dbReference type="AlphaFoldDB" id="A0A7X1KS68"/>
<keyword evidence="1 3" id="KW-0732">Signal</keyword>
<feature type="domain" description="OmpA-like" evidence="4">
    <location>
        <begin position="325"/>
        <end position="440"/>
    </location>
</feature>
<sequence length="440" mass="47501">MRRLLLILCILSLGMSLSTGALADSATLRIQGSNTMGTELVPALIRGLLESRGLAPVQTLDPSTGELLITAHEPNGTALRFEVGAHGSSTGFDSLLAGQADLAASSRPISDQERSRLAPLGDLSSFGAEHVIGIDGVAVIVHPDNPLRQLTTRQLAQVFSGEINDWNVLGGRGPIHVLARDDRSGTWETFRDQVLTPHAGRLTAHAVRLESSEQLSDRVSADRYAIGFIGLASIRGARALAIADGDSQFMAPTVSLIATQDYPLSRRLYLYSTPMRPSPWADALIAFAQSEPGQAVVAQQGFVAQTVQAMSVPASPDMPMLYQQLAREGRRLSVSFRFAEGSATLDNKAMADVVRVQDYLRSHHLLQNKTTLVGFGDAKDDSARAVLLSRLRAMAVRRELARADVLFRDIQGFGAQLPVATNAVDEGRIKNRRVEVWVNP</sequence>
<feature type="chain" id="PRO_5030626721" evidence="3">
    <location>
        <begin position="24"/>
        <end position="440"/>
    </location>
</feature>
<dbReference type="PROSITE" id="PS51123">
    <property type="entry name" value="OMPA_2"/>
    <property type="match status" value="1"/>
</dbReference>
<comment type="caution">
    <text evidence="5">The sequence shown here is derived from an EMBL/GenBank/DDBJ whole genome shotgun (WGS) entry which is preliminary data.</text>
</comment>
<dbReference type="PANTHER" id="PTHR30570">
    <property type="entry name" value="PERIPLASMIC PHOSPHATE BINDING COMPONENT OF PHOSPHATE ABC TRANSPORTER"/>
    <property type="match status" value="1"/>
</dbReference>
<gene>
    <name evidence="5" type="ORF">H7993_03345</name>
</gene>
<feature type="signal peptide" evidence="3">
    <location>
        <begin position="1"/>
        <end position="23"/>
    </location>
</feature>
<dbReference type="Gene3D" id="3.30.1330.60">
    <property type="entry name" value="OmpA-like domain"/>
    <property type="match status" value="1"/>
</dbReference>
<proteinExistence type="predicted"/>
<name>A0A7X1KS68_9PSED</name>
<keyword evidence="2" id="KW-0472">Membrane</keyword>
<dbReference type="SUPFAM" id="SSF53850">
    <property type="entry name" value="Periplasmic binding protein-like II"/>
    <property type="match status" value="1"/>
</dbReference>
<dbReference type="Proteomes" id="UP000546173">
    <property type="component" value="Unassembled WGS sequence"/>
</dbReference>
<dbReference type="Pfam" id="PF12849">
    <property type="entry name" value="PBP_like_2"/>
    <property type="match status" value="1"/>
</dbReference>
<dbReference type="SUPFAM" id="SSF103088">
    <property type="entry name" value="OmpA-like"/>
    <property type="match status" value="1"/>
</dbReference>
<organism evidence="5 6">
    <name type="scientific">Pseudomonas baltica</name>
    <dbReference type="NCBI Taxonomy" id="2762576"/>
    <lineage>
        <taxon>Bacteria</taxon>
        <taxon>Pseudomonadati</taxon>
        <taxon>Pseudomonadota</taxon>
        <taxon>Gammaproteobacteria</taxon>
        <taxon>Pseudomonadales</taxon>
        <taxon>Pseudomonadaceae</taxon>
        <taxon>Pseudomonas</taxon>
    </lineage>
</organism>
<evidence type="ECO:0000259" key="4">
    <source>
        <dbReference type="PROSITE" id="PS51123"/>
    </source>
</evidence>
<dbReference type="InterPro" id="IPR036737">
    <property type="entry name" value="OmpA-like_sf"/>
</dbReference>
<dbReference type="EMBL" id="JACMYH010000001">
    <property type="protein sequence ID" value="MBC2677416.1"/>
    <property type="molecule type" value="Genomic_DNA"/>
</dbReference>
<dbReference type="PANTHER" id="PTHR30570:SF1">
    <property type="entry name" value="PHOSPHATE-BINDING PROTEIN PSTS"/>
    <property type="match status" value="1"/>
</dbReference>
<dbReference type="RefSeq" id="WP_185793432.1">
    <property type="nucleotide sequence ID" value="NZ_JACMYH010000001.1"/>
</dbReference>
<dbReference type="CDD" id="cd07185">
    <property type="entry name" value="OmpA_C-like"/>
    <property type="match status" value="1"/>
</dbReference>
<reference evidence="5 6" key="1">
    <citation type="submission" date="2020-08" db="EMBL/GenBank/DDBJ databases">
        <title>Pseudomonas sp. nov.</title>
        <authorList>
            <person name="Gieschler S."/>
            <person name="Fiedler G."/>
            <person name="Brinks E."/>
            <person name="Boehnlein C."/>
            <person name="Franz C.M.A.P."/>
            <person name="Kabisch J."/>
        </authorList>
    </citation>
    <scope>NUCLEOTIDE SEQUENCE [LARGE SCALE GENOMIC DNA]</scope>
    <source>
        <strain evidence="5 6">MBT-2</strain>
    </source>
</reference>
<protein>
    <submittedName>
        <fullName evidence="5">Substrate-binding domain-containing protein</fullName>
    </submittedName>
</protein>